<dbReference type="EMBL" id="CALNXK010000027">
    <property type="protein sequence ID" value="CAH3114577.1"/>
    <property type="molecule type" value="Genomic_DNA"/>
</dbReference>
<dbReference type="SUPFAM" id="SSF81321">
    <property type="entry name" value="Family A G protein-coupled receptor-like"/>
    <property type="match status" value="2"/>
</dbReference>
<sequence length="349" mass="39714">MIVNKTPNLRKPINYFIANMASSDLLYPIFTCPWSLLLLHTSRIIGVLFGQAFSTAFKIRRTVAICLILLVSLPGNSLIVMLVYKTSNLRKPINYFIANMAFSDLPYLLFNCRLLLLSLHTTWIIGGQLGQALCKLISVFAEVSAIVSIQSLILIAVDRFGAVVFPLRSPLIRSKLCPFFILATWIVAVAVSSPYLFAVKLVDNSGKMYCTLRWKEAFGESSSYPHFKLVIYILFAYIPVLLLEQVHPGEHSSNIEQQRQRRNRNVLHMSIAIISVFVFYWLPFITNILIDNYRSSFIYFSCSFWQYYHVTSYVAAANCAFNPIICFAFSSNYRFGLKRLINNSSGAQQ</sequence>
<evidence type="ECO:0000256" key="2">
    <source>
        <dbReference type="ARBA" id="ARBA00022692"/>
    </source>
</evidence>
<evidence type="ECO:0000256" key="9">
    <source>
        <dbReference type="SAM" id="Phobius"/>
    </source>
</evidence>
<evidence type="ECO:0000256" key="4">
    <source>
        <dbReference type="ARBA" id="ARBA00023040"/>
    </source>
</evidence>
<evidence type="ECO:0000259" key="10">
    <source>
        <dbReference type="PROSITE" id="PS50262"/>
    </source>
</evidence>
<feature type="transmembrane region" description="Helical" evidence="9">
    <location>
        <begin position="62"/>
        <end position="84"/>
    </location>
</feature>
<keyword evidence="3 9" id="KW-1133">Transmembrane helix</keyword>
<feature type="transmembrane region" description="Helical" evidence="9">
    <location>
        <begin position="310"/>
        <end position="329"/>
    </location>
</feature>
<keyword evidence="7 8" id="KW-0807">Transducer</keyword>
<dbReference type="PROSITE" id="PS00237">
    <property type="entry name" value="G_PROTEIN_RECEP_F1_1"/>
    <property type="match status" value="1"/>
</dbReference>
<dbReference type="Gene3D" id="1.20.1070.10">
    <property type="entry name" value="Rhodopsin 7-helix transmembrane proteins"/>
    <property type="match status" value="2"/>
</dbReference>
<proteinExistence type="inferred from homology"/>
<keyword evidence="4 8" id="KW-0297">G-protein coupled receptor</keyword>
<comment type="subcellular location">
    <subcellularLocation>
        <location evidence="1">Membrane</location>
        <topology evidence="1">Multi-pass membrane protein</topology>
    </subcellularLocation>
</comment>
<keyword evidence="12" id="KW-1185">Reference proteome</keyword>
<feature type="transmembrane region" description="Helical" evidence="9">
    <location>
        <begin position="229"/>
        <end position="246"/>
    </location>
</feature>
<evidence type="ECO:0000256" key="6">
    <source>
        <dbReference type="ARBA" id="ARBA00023170"/>
    </source>
</evidence>
<feature type="transmembrane region" description="Helical" evidence="9">
    <location>
        <begin position="266"/>
        <end position="290"/>
    </location>
</feature>
<protein>
    <recommendedName>
        <fullName evidence="10">G-protein coupled receptors family 1 profile domain-containing protein</fullName>
    </recommendedName>
</protein>
<dbReference type="InterPro" id="IPR000276">
    <property type="entry name" value="GPCR_Rhodpsn"/>
</dbReference>
<evidence type="ECO:0000256" key="8">
    <source>
        <dbReference type="RuleBase" id="RU000688"/>
    </source>
</evidence>
<feature type="transmembrane region" description="Helical" evidence="9">
    <location>
        <begin position="105"/>
        <end position="125"/>
    </location>
</feature>
<comment type="similarity">
    <text evidence="8">Belongs to the G-protein coupled receptor 1 family.</text>
</comment>
<dbReference type="PANTHER" id="PTHR24243">
    <property type="entry name" value="G-PROTEIN COUPLED RECEPTOR"/>
    <property type="match status" value="1"/>
</dbReference>
<name>A0ABN8NQQ6_9CNID</name>
<organism evidence="11 12">
    <name type="scientific">Porites lobata</name>
    <dbReference type="NCBI Taxonomy" id="104759"/>
    <lineage>
        <taxon>Eukaryota</taxon>
        <taxon>Metazoa</taxon>
        <taxon>Cnidaria</taxon>
        <taxon>Anthozoa</taxon>
        <taxon>Hexacorallia</taxon>
        <taxon>Scleractinia</taxon>
        <taxon>Fungiina</taxon>
        <taxon>Poritidae</taxon>
        <taxon>Porites</taxon>
    </lineage>
</organism>
<dbReference type="CDD" id="cd00637">
    <property type="entry name" value="7tm_classA_rhodopsin-like"/>
    <property type="match status" value="1"/>
</dbReference>
<keyword evidence="6 8" id="KW-0675">Receptor</keyword>
<evidence type="ECO:0000313" key="12">
    <source>
        <dbReference type="Proteomes" id="UP001159405"/>
    </source>
</evidence>
<evidence type="ECO:0000256" key="1">
    <source>
        <dbReference type="ARBA" id="ARBA00004141"/>
    </source>
</evidence>
<evidence type="ECO:0000256" key="7">
    <source>
        <dbReference type="ARBA" id="ARBA00023224"/>
    </source>
</evidence>
<evidence type="ECO:0000256" key="3">
    <source>
        <dbReference type="ARBA" id="ARBA00022989"/>
    </source>
</evidence>
<evidence type="ECO:0000313" key="11">
    <source>
        <dbReference type="EMBL" id="CAH3114577.1"/>
    </source>
</evidence>
<dbReference type="PANTHER" id="PTHR24243:SF208">
    <property type="entry name" value="PYROKININ-1 RECEPTOR"/>
    <property type="match status" value="1"/>
</dbReference>
<dbReference type="Pfam" id="PF00001">
    <property type="entry name" value="7tm_1"/>
    <property type="match status" value="1"/>
</dbReference>
<dbReference type="PRINTS" id="PR00237">
    <property type="entry name" value="GPCRRHODOPSN"/>
</dbReference>
<dbReference type="InterPro" id="IPR017452">
    <property type="entry name" value="GPCR_Rhodpsn_7TM"/>
</dbReference>
<dbReference type="Proteomes" id="UP001159405">
    <property type="component" value="Unassembled WGS sequence"/>
</dbReference>
<feature type="transmembrane region" description="Helical" evidence="9">
    <location>
        <begin position="25"/>
        <end position="50"/>
    </location>
</feature>
<feature type="transmembrane region" description="Helical" evidence="9">
    <location>
        <begin position="145"/>
        <end position="167"/>
    </location>
</feature>
<evidence type="ECO:0000256" key="5">
    <source>
        <dbReference type="ARBA" id="ARBA00023136"/>
    </source>
</evidence>
<dbReference type="SMART" id="SM01381">
    <property type="entry name" value="7TM_GPCR_Srsx"/>
    <property type="match status" value="1"/>
</dbReference>
<feature type="transmembrane region" description="Helical" evidence="9">
    <location>
        <begin position="179"/>
        <end position="198"/>
    </location>
</feature>
<keyword evidence="5 9" id="KW-0472">Membrane</keyword>
<feature type="domain" description="G-protein coupled receptors family 1 profile" evidence="10">
    <location>
        <begin position="75"/>
        <end position="326"/>
    </location>
</feature>
<gene>
    <name evidence="11" type="ORF">PLOB_00022977</name>
</gene>
<dbReference type="PROSITE" id="PS50262">
    <property type="entry name" value="G_PROTEIN_RECEP_F1_2"/>
    <property type="match status" value="1"/>
</dbReference>
<keyword evidence="2 8" id="KW-0812">Transmembrane</keyword>
<accession>A0ABN8NQQ6</accession>
<comment type="caution">
    <text evidence="11">The sequence shown here is derived from an EMBL/GenBank/DDBJ whole genome shotgun (WGS) entry which is preliminary data.</text>
</comment>
<reference evidence="11 12" key="1">
    <citation type="submission" date="2022-05" db="EMBL/GenBank/DDBJ databases">
        <authorList>
            <consortium name="Genoscope - CEA"/>
            <person name="William W."/>
        </authorList>
    </citation>
    <scope>NUCLEOTIDE SEQUENCE [LARGE SCALE GENOMIC DNA]</scope>
</reference>